<name>A0ACC0ND39_RHOML</name>
<sequence length="83" mass="9500">MVSLRQIRRLTGARGCVGVCLLRLTRLPLSHRSTAIDCPLNKLVSILSLSLSKQERYCRRQRALDFQCVFCVLKPKEEASFYS</sequence>
<gene>
    <name evidence="1" type="ORF">RHMOL_Rhmol06G0170900</name>
</gene>
<evidence type="ECO:0000313" key="2">
    <source>
        <dbReference type="Proteomes" id="UP001062846"/>
    </source>
</evidence>
<proteinExistence type="predicted"/>
<evidence type="ECO:0000313" key="1">
    <source>
        <dbReference type="EMBL" id="KAI8551253.1"/>
    </source>
</evidence>
<comment type="caution">
    <text evidence="1">The sequence shown here is derived from an EMBL/GenBank/DDBJ whole genome shotgun (WGS) entry which is preliminary data.</text>
</comment>
<dbReference type="Proteomes" id="UP001062846">
    <property type="component" value="Chromosome 6"/>
</dbReference>
<protein>
    <submittedName>
        <fullName evidence="1">Uncharacterized protein</fullName>
    </submittedName>
</protein>
<keyword evidence="2" id="KW-1185">Reference proteome</keyword>
<dbReference type="EMBL" id="CM046393">
    <property type="protein sequence ID" value="KAI8551253.1"/>
    <property type="molecule type" value="Genomic_DNA"/>
</dbReference>
<organism evidence="1 2">
    <name type="scientific">Rhododendron molle</name>
    <name type="common">Chinese azalea</name>
    <name type="synonym">Azalea mollis</name>
    <dbReference type="NCBI Taxonomy" id="49168"/>
    <lineage>
        <taxon>Eukaryota</taxon>
        <taxon>Viridiplantae</taxon>
        <taxon>Streptophyta</taxon>
        <taxon>Embryophyta</taxon>
        <taxon>Tracheophyta</taxon>
        <taxon>Spermatophyta</taxon>
        <taxon>Magnoliopsida</taxon>
        <taxon>eudicotyledons</taxon>
        <taxon>Gunneridae</taxon>
        <taxon>Pentapetalae</taxon>
        <taxon>asterids</taxon>
        <taxon>Ericales</taxon>
        <taxon>Ericaceae</taxon>
        <taxon>Ericoideae</taxon>
        <taxon>Rhodoreae</taxon>
        <taxon>Rhododendron</taxon>
    </lineage>
</organism>
<accession>A0ACC0ND39</accession>
<reference evidence="1" key="1">
    <citation type="submission" date="2022-02" db="EMBL/GenBank/DDBJ databases">
        <title>Plant Genome Project.</title>
        <authorList>
            <person name="Zhang R.-G."/>
        </authorList>
    </citation>
    <scope>NUCLEOTIDE SEQUENCE</scope>
    <source>
        <strain evidence="1">AT1</strain>
    </source>
</reference>